<evidence type="ECO:0000256" key="1">
    <source>
        <dbReference type="SAM" id="MobiDB-lite"/>
    </source>
</evidence>
<feature type="compositionally biased region" description="Basic residues" evidence="1">
    <location>
        <begin position="57"/>
        <end position="66"/>
    </location>
</feature>
<protein>
    <submittedName>
        <fullName evidence="3">Uncharacterized protein</fullName>
    </submittedName>
</protein>
<name>A0AAN6MG46_9PEZI</name>
<keyword evidence="2" id="KW-1133">Transmembrane helix</keyword>
<dbReference type="AlphaFoldDB" id="A0AAN6MG46"/>
<accession>A0AAN6MG46</accession>
<sequence length="156" mass="17301">MGHHNPVEYDEVDADADGVEDHLAAVADEEAQLLDNEDYEAYELGDGTSPVPNQHHQNPRPCKKTKTPRWLSFLHGPIPPKNPPFNPLFPALQQLPTKWLRKLLPRTWQRGVLLLLVLALWAASLGIPLVRSKGAAVDATGVPIRHLSCSDAPWTD</sequence>
<keyword evidence="2" id="KW-0812">Transmembrane</keyword>
<comment type="caution">
    <text evidence="3">The sequence shown here is derived from an EMBL/GenBank/DDBJ whole genome shotgun (WGS) entry which is preliminary data.</text>
</comment>
<dbReference type="EMBL" id="MU855766">
    <property type="protein sequence ID" value="KAK3899579.1"/>
    <property type="molecule type" value="Genomic_DNA"/>
</dbReference>
<dbReference type="Proteomes" id="UP001303889">
    <property type="component" value="Unassembled WGS sequence"/>
</dbReference>
<organism evidence="3 4">
    <name type="scientific">Staphylotrichum tortipilum</name>
    <dbReference type="NCBI Taxonomy" id="2831512"/>
    <lineage>
        <taxon>Eukaryota</taxon>
        <taxon>Fungi</taxon>
        <taxon>Dikarya</taxon>
        <taxon>Ascomycota</taxon>
        <taxon>Pezizomycotina</taxon>
        <taxon>Sordariomycetes</taxon>
        <taxon>Sordariomycetidae</taxon>
        <taxon>Sordariales</taxon>
        <taxon>Chaetomiaceae</taxon>
        <taxon>Staphylotrichum</taxon>
    </lineage>
</organism>
<keyword evidence="2" id="KW-0472">Membrane</keyword>
<evidence type="ECO:0000256" key="2">
    <source>
        <dbReference type="SAM" id="Phobius"/>
    </source>
</evidence>
<gene>
    <name evidence="3" type="ORF">C8A05DRAFT_36795</name>
</gene>
<reference evidence="3" key="1">
    <citation type="journal article" date="2023" name="Mol. Phylogenet. Evol.">
        <title>Genome-scale phylogeny and comparative genomics of the fungal order Sordariales.</title>
        <authorList>
            <person name="Hensen N."/>
            <person name="Bonometti L."/>
            <person name="Westerberg I."/>
            <person name="Brannstrom I.O."/>
            <person name="Guillou S."/>
            <person name="Cros-Aarteil S."/>
            <person name="Calhoun S."/>
            <person name="Haridas S."/>
            <person name="Kuo A."/>
            <person name="Mondo S."/>
            <person name="Pangilinan J."/>
            <person name="Riley R."/>
            <person name="LaButti K."/>
            <person name="Andreopoulos B."/>
            <person name="Lipzen A."/>
            <person name="Chen C."/>
            <person name="Yan M."/>
            <person name="Daum C."/>
            <person name="Ng V."/>
            <person name="Clum A."/>
            <person name="Steindorff A."/>
            <person name="Ohm R.A."/>
            <person name="Martin F."/>
            <person name="Silar P."/>
            <person name="Natvig D.O."/>
            <person name="Lalanne C."/>
            <person name="Gautier V."/>
            <person name="Ament-Velasquez S.L."/>
            <person name="Kruys A."/>
            <person name="Hutchinson M.I."/>
            <person name="Powell A.J."/>
            <person name="Barry K."/>
            <person name="Miller A.N."/>
            <person name="Grigoriev I.V."/>
            <person name="Debuchy R."/>
            <person name="Gladieux P."/>
            <person name="Hiltunen Thoren M."/>
            <person name="Johannesson H."/>
        </authorList>
    </citation>
    <scope>NUCLEOTIDE SEQUENCE</scope>
    <source>
        <strain evidence="3">CBS 103.79</strain>
    </source>
</reference>
<evidence type="ECO:0000313" key="3">
    <source>
        <dbReference type="EMBL" id="KAK3899579.1"/>
    </source>
</evidence>
<keyword evidence="4" id="KW-1185">Reference proteome</keyword>
<evidence type="ECO:0000313" key="4">
    <source>
        <dbReference type="Proteomes" id="UP001303889"/>
    </source>
</evidence>
<feature type="non-terminal residue" evidence="3">
    <location>
        <position position="156"/>
    </location>
</feature>
<proteinExistence type="predicted"/>
<feature type="transmembrane region" description="Helical" evidence="2">
    <location>
        <begin position="111"/>
        <end position="130"/>
    </location>
</feature>
<reference evidence="3" key="2">
    <citation type="submission" date="2023-05" db="EMBL/GenBank/DDBJ databases">
        <authorList>
            <consortium name="Lawrence Berkeley National Laboratory"/>
            <person name="Steindorff A."/>
            <person name="Hensen N."/>
            <person name="Bonometti L."/>
            <person name="Westerberg I."/>
            <person name="Brannstrom I.O."/>
            <person name="Guillou S."/>
            <person name="Cros-Aarteil S."/>
            <person name="Calhoun S."/>
            <person name="Haridas S."/>
            <person name="Kuo A."/>
            <person name="Mondo S."/>
            <person name="Pangilinan J."/>
            <person name="Riley R."/>
            <person name="Labutti K."/>
            <person name="Andreopoulos B."/>
            <person name="Lipzen A."/>
            <person name="Chen C."/>
            <person name="Yanf M."/>
            <person name="Daum C."/>
            <person name="Ng V."/>
            <person name="Clum A."/>
            <person name="Ohm R."/>
            <person name="Martin F."/>
            <person name="Silar P."/>
            <person name="Natvig D."/>
            <person name="Lalanne C."/>
            <person name="Gautier V."/>
            <person name="Ament-Velasquez S.L."/>
            <person name="Kruys A."/>
            <person name="Hutchinson M.I."/>
            <person name="Powell A.J."/>
            <person name="Barry K."/>
            <person name="Miller A.N."/>
            <person name="Grigoriev I.V."/>
            <person name="Debuchy R."/>
            <person name="Gladieux P."/>
            <person name="Thoren M.H."/>
            <person name="Johannesson H."/>
        </authorList>
    </citation>
    <scope>NUCLEOTIDE SEQUENCE</scope>
    <source>
        <strain evidence="3">CBS 103.79</strain>
    </source>
</reference>
<feature type="region of interest" description="Disordered" evidence="1">
    <location>
        <begin position="44"/>
        <end position="66"/>
    </location>
</feature>